<evidence type="ECO:0000313" key="1">
    <source>
        <dbReference type="EMBL" id="GAG78303.1"/>
    </source>
</evidence>
<comment type="caution">
    <text evidence="1">The sequence shown here is derived from an EMBL/GenBank/DDBJ whole genome shotgun (WGS) entry which is preliminary data.</text>
</comment>
<protein>
    <submittedName>
        <fullName evidence="1">Uncharacterized protein</fullName>
    </submittedName>
</protein>
<accession>X1B202</accession>
<gene>
    <name evidence="1" type="ORF">S01H4_33268</name>
</gene>
<reference evidence="1" key="1">
    <citation type="journal article" date="2014" name="Front. Microbiol.">
        <title>High frequency of phylogenetically diverse reductive dehalogenase-homologous genes in deep subseafloor sedimentary metagenomes.</title>
        <authorList>
            <person name="Kawai M."/>
            <person name="Futagami T."/>
            <person name="Toyoda A."/>
            <person name="Takaki Y."/>
            <person name="Nishi S."/>
            <person name="Hori S."/>
            <person name="Arai W."/>
            <person name="Tsubouchi T."/>
            <person name="Morono Y."/>
            <person name="Uchiyama I."/>
            <person name="Ito T."/>
            <person name="Fujiyama A."/>
            <person name="Inagaki F."/>
            <person name="Takami H."/>
        </authorList>
    </citation>
    <scope>NUCLEOTIDE SEQUENCE</scope>
    <source>
        <strain evidence="1">Expedition CK06-06</strain>
    </source>
</reference>
<proteinExistence type="predicted"/>
<sequence length="49" mass="5186">MSSGGLNAVEGDNDLQVEYVGQARCAQMGARVGWTGNEAMMIDVGGWRP</sequence>
<dbReference type="AlphaFoldDB" id="X1B202"/>
<name>X1B202_9ZZZZ</name>
<organism evidence="1">
    <name type="scientific">marine sediment metagenome</name>
    <dbReference type="NCBI Taxonomy" id="412755"/>
    <lineage>
        <taxon>unclassified sequences</taxon>
        <taxon>metagenomes</taxon>
        <taxon>ecological metagenomes</taxon>
    </lineage>
</organism>
<dbReference type="EMBL" id="BART01017486">
    <property type="protein sequence ID" value="GAG78303.1"/>
    <property type="molecule type" value="Genomic_DNA"/>
</dbReference>